<evidence type="ECO:0000256" key="1">
    <source>
        <dbReference type="ARBA" id="ARBA00004123"/>
    </source>
</evidence>
<evidence type="ECO:0000256" key="7">
    <source>
        <dbReference type="ARBA" id="ARBA00023163"/>
    </source>
</evidence>
<keyword evidence="7 9" id="KW-0804">Transcription</keyword>
<evidence type="ECO:0000256" key="11">
    <source>
        <dbReference type="SAM" id="MobiDB-lite"/>
    </source>
</evidence>
<dbReference type="GO" id="GO:0006281">
    <property type="term" value="P:DNA repair"/>
    <property type="evidence" value="ECO:0007669"/>
    <property type="project" value="UniProtKB-UniRule"/>
</dbReference>
<dbReference type="GO" id="GO:0005634">
    <property type="term" value="C:nucleus"/>
    <property type="evidence" value="ECO:0007669"/>
    <property type="project" value="UniProtKB-SubCell"/>
</dbReference>
<dbReference type="GO" id="GO:0006325">
    <property type="term" value="P:chromatin organization"/>
    <property type="evidence" value="ECO:0007669"/>
    <property type="project" value="UniProtKB-KW"/>
</dbReference>
<reference evidence="12 13" key="1">
    <citation type="journal article" date="2018" name="IMA Fungus">
        <title>IMA Genome-F 9: Draft genome sequence of Annulohypoxylon stygium, Aspergillus mulundensis, Berkeleyomyces basicola (syn. Thielaviopsis basicola), Ceratocystis smalleyi, two Cercospora beticola strains, Coleophoma cylindrospora, Fusarium fracticaudum, Phialophora cf. hyalina, and Morchella septimelata.</title>
        <authorList>
            <person name="Wingfield B.D."/>
            <person name="Bills G.F."/>
            <person name="Dong Y."/>
            <person name="Huang W."/>
            <person name="Nel W.J."/>
            <person name="Swalarsk-Parry B.S."/>
            <person name="Vaghefi N."/>
            <person name="Wilken P.M."/>
            <person name="An Z."/>
            <person name="de Beer Z.W."/>
            <person name="De Vos L."/>
            <person name="Chen L."/>
            <person name="Duong T.A."/>
            <person name="Gao Y."/>
            <person name="Hammerbacher A."/>
            <person name="Kikkert J.R."/>
            <person name="Li Y."/>
            <person name="Li H."/>
            <person name="Li K."/>
            <person name="Li Q."/>
            <person name="Liu X."/>
            <person name="Ma X."/>
            <person name="Naidoo K."/>
            <person name="Pethybridge S.J."/>
            <person name="Sun J."/>
            <person name="Steenkamp E.T."/>
            <person name="van der Nest M.A."/>
            <person name="van Wyk S."/>
            <person name="Wingfield M.J."/>
            <person name="Xiong C."/>
            <person name="Yue Q."/>
            <person name="Zhang X."/>
        </authorList>
    </citation>
    <scope>NUCLEOTIDE SEQUENCE [LARGE SCALE GENOMIC DNA]</scope>
    <source>
        <strain evidence="12 13">BP 5553</strain>
    </source>
</reference>
<feature type="compositionally biased region" description="Polar residues" evidence="11">
    <location>
        <begin position="107"/>
        <end position="137"/>
    </location>
</feature>
<comment type="subunit">
    <text evidence="9">Component of the NuA4 histone acetyltransferase complex.</text>
</comment>
<keyword evidence="13" id="KW-1185">Reference proteome</keyword>
<keyword evidence="5 9" id="KW-0805">Transcription regulation</keyword>
<feature type="compositionally biased region" description="Low complexity" evidence="11">
    <location>
        <begin position="148"/>
        <end position="159"/>
    </location>
</feature>
<protein>
    <recommendedName>
        <fullName evidence="3 9">Chromatin modification-related protein EAF6</fullName>
    </recommendedName>
</protein>
<dbReference type="OrthoDB" id="440324at2759"/>
<feature type="compositionally biased region" description="Basic and acidic residues" evidence="11">
    <location>
        <begin position="166"/>
        <end position="180"/>
    </location>
</feature>
<evidence type="ECO:0000256" key="5">
    <source>
        <dbReference type="ARBA" id="ARBA00023015"/>
    </source>
</evidence>
<name>A0A370TMV3_9HELO</name>
<dbReference type="STRING" id="2656787.A0A370TMV3"/>
<feature type="region of interest" description="Disordered" evidence="11">
    <location>
        <begin position="1"/>
        <end position="24"/>
    </location>
</feature>
<evidence type="ECO:0000256" key="9">
    <source>
        <dbReference type="RuleBase" id="RU368022"/>
    </source>
</evidence>
<accession>A0A370TMV3</accession>
<keyword evidence="6 10" id="KW-0175">Coiled coil</keyword>
<feature type="coiled-coil region" evidence="10">
    <location>
        <begin position="24"/>
        <end position="51"/>
    </location>
</feature>
<keyword evidence="8 9" id="KW-0539">Nucleus</keyword>
<dbReference type="Pfam" id="PF09340">
    <property type="entry name" value="NuA4"/>
    <property type="match status" value="1"/>
</dbReference>
<proteinExistence type="inferred from homology"/>
<dbReference type="GO" id="GO:0035267">
    <property type="term" value="C:NuA4 histone acetyltransferase complex"/>
    <property type="evidence" value="ECO:0007669"/>
    <property type="project" value="UniProtKB-UniRule"/>
</dbReference>
<sequence length="190" mass="20187">MAENTAPSTGPPASGGDVPGQPFYERTRQHLKELLNKKRLLERTLQVTEDTIYKNETEYLEETPAGNIILGFESYTKGVGNAAPGGGRRRAQVVDANRVFSKSSLTYGLNNNVDSPSNTAQSTPMAATAPTPLSTSFARGDGGSNHPTPTSATSASKSVAGKKNKKNGDDSDGETRDVKKIKTNFGAVRK</sequence>
<comment type="similarity">
    <text evidence="2 9">Belongs to the EAF6 family.</text>
</comment>
<evidence type="ECO:0000256" key="2">
    <source>
        <dbReference type="ARBA" id="ARBA00010916"/>
    </source>
</evidence>
<dbReference type="PANTHER" id="PTHR13476">
    <property type="entry name" value="CHROMATIN MODIFICATION-RELATED PROTEIN MEAF6"/>
    <property type="match status" value="1"/>
</dbReference>
<comment type="subcellular location">
    <subcellularLocation>
        <location evidence="1 9">Nucleus</location>
    </subcellularLocation>
</comment>
<dbReference type="Proteomes" id="UP000254866">
    <property type="component" value="Unassembled WGS sequence"/>
</dbReference>
<keyword evidence="4 9" id="KW-0156">Chromatin regulator</keyword>
<evidence type="ECO:0000256" key="8">
    <source>
        <dbReference type="ARBA" id="ARBA00023242"/>
    </source>
</evidence>
<comment type="function">
    <text evidence="9">Component of the NuA4 histone acetyltransferase complex which is involved in transcriptional activation of selected genes principally by acetylation of nucleosomal histone H4 and H2A. The NuA4 complex is also involved in DNA repair.</text>
</comment>
<evidence type="ECO:0000256" key="6">
    <source>
        <dbReference type="ARBA" id="ARBA00023054"/>
    </source>
</evidence>
<keyword evidence="9" id="KW-0227">DNA damage</keyword>
<evidence type="ECO:0000313" key="13">
    <source>
        <dbReference type="Proteomes" id="UP000254866"/>
    </source>
</evidence>
<evidence type="ECO:0000256" key="10">
    <source>
        <dbReference type="SAM" id="Coils"/>
    </source>
</evidence>
<dbReference type="GeneID" id="43599045"/>
<feature type="region of interest" description="Disordered" evidence="11">
    <location>
        <begin position="107"/>
        <end position="190"/>
    </location>
</feature>
<keyword evidence="9" id="KW-0234">DNA repair</keyword>
<dbReference type="InterPro" id="IPR015418">
    <property type="entry name" value="Eaf6"/>
</dbReference>
<organism evidence="12 13">
    <name type="scientific">Venustampulla echinocandica</name>
    <dbReference type="NCBI Taxonomy" id="2656787"/>
    <lineage>
        <taxon>Eukaryota</taxon>
        <taxon>Fungi</taxon>
        <taxon>Dikarya</taxon>
        <taxon>Ascomycota</taxon>
        <taxon>Pezizomycotina</taxon>
        <taxon>Leotiomycetes</taxon>
        <taxon>Helotiales</taxon>
        <taxon>Pleuroascaceae</taxon>
        <taxon>Venustampulla</taxon>
    </lineage>
</organism>
<dbReference type="EMBL" id="NPIC01000004">
    <property type="protein sequence ID" value="RDL36844.1"/>
    <property type="molecule type" value="Genomic_DNA"/>
</dbReference>
<evidence type="ECO:0000256" key="3">
    <source>
        <dbReference type="ARBA" id="ARBA00018504"/>
    </source>
</evidence>
<evidence type="ECO:0000313" key="12">
    <source>
        <dbReference type="EMBL" id="RDL36844.1"/>
    </source>
</evidence>
<comment type="caution">
    <text evidence="12">The sequence shown here is derived from an EMBL/GenBank/DDBJ whole genome shotgun (WGS) entry which is preliminary data.</text>
</comment>
<gene>
    <name evidence="12" type="ORF">BP5553_06196</name>
</gene>
<evidence type="ECO:0000256" key="4">
    <source>
        <dbReference type="ARBA" id="ARBA00022853"/>
    </source>
</evidence>
<dbReference type="AlphaFoldDB" id="A0A370TMV3"/>
<dbReference type="RefSeq" id="XP_031869500.1">
    <property type="nucleotide sequence ID" value="XM_032014819.1"/>
</dbReference>